<reference evidence="3 4" key="1">
    <citation type="submission" date="2013-11" db="EMBL/GenBank/DDBJ databases">
        <title>Single cell genomics of uncultured Tannerella BU063 (oral taxon 286).</title>
        <authorList>
            <person name="Beall C.J."/>
            <person name="Campbell A.G."/>
            <person name="Griffen A.L."/>
            <person name="Podar M."/>
            <person name="Leys E.J."/>
        </authorList>
    </citation>
    <scope>NUCLEOTIDE SEQUENCE [LARGE SCALE GENOMIC DNA]</scope>
    <source>
        <strain evidence="3">Cell 1/3</strain>
    </source>
</reference>
<evidence type="ECO:0000313" key="3">
    <source>
        <dbReference type="EMBL" id="ETK06806.1"/>
    </source>
</evidence>
<dbReference type="Proteomes" id="UP000034982">
    <property type="component" value="Unassembled WGS sequence"/>
</dbReference>
<keyword evidence="1" id="KW-0863">Zinc-finger</keyword>
<evidence type="ECO:0000313" key="4">
    <source>
        <dbReference type="Proteomes" id="UP000034982"/>
    </source>
</evidence>
<gene>
    <name evidence="3" type="ORF">T230_10870</name>
</gene>
<evidence type="ECO:0000259" key="2">
    <source>
        <dbReference type="PROSITE" id="PS50966"/>
    </source>
</evidence>
<organism evidence="3 4">
    <name type="scientific">Tannerella sp. oral taxon BU063 isolate Cell 1/3</name>
    <dbReference type="NCBI Taxonomy" id="1411022"/>
    <lineage>
        <taxon>Bacteria</taxon>
        <taxon>Pseudomonadati</taxon>
        <taxon>Bacteroidota</taxon>
        <taxon>Bacteroidia</taxon>
        <taxon>Bacteroidales</taxon>
        <taxon>Tannerellaceae</taxon>
        <taxon>Tannerella</taxon>
    </lineage>
</organism>
<evidence type="ECO:0000256" key="1">
    <source>
        <dbReference type="PROSITE-ProRule" id="PRU00325"/>
    </source>
</evidence>
<dbReference type="AlphaFoldDB" id="W2CJZ5"/>
<name>W2CJZ5_9BACT</name>
<dbReference type="EMBL" id="AYYE01001136">
    <property type="protein sequence ID" value="ETK06806.1"/>
    <property type="molecule type" value="Genomic_DNA"/>
</dbReference>
<proteinExistence type="predicted"/>
<dbReference type="GO" id="GO:0008270">
    <property type="term" value="F:zinc ion binding"/>
    <property type="evidence" value="ECO:0007669"/>
    <property type="project" value="UniProtKB-KW"/>
</dbReference>
<dbReference type="InterPro" id="IPR007527">
    <property type="entry name" value="Znf_SWIM"/>
</dbReference>
<keyword evidence="1" id="KW-0479">Metal-binding</keyword>
<protein>
    <recommendedName>
        <fullName evidence="2">SWIM-type domain-containing protein</fullName>
    </recommendedName>
</protein>
<comment type="caution">
    <text evidence="3">The sequence shown here is derived from an EMBL/GenBank/DDBJ whole genome shotgun (WGS) entry which is preliminary data.</text>
</comment>
<dbReference type="PROSITE" id="PS50966">
    <property type="entry name" value="ZF_SWIM"/>
    <property type="match status" value="1"/>
</dbReference>
<feature type="domain" description="SWIM-type" evidence="2">
    <location>
        <begin position="50"/>
        <end position="87"/>
    </location>
</feature>
<dbReference type="PATRIC" id="fig|1411022.3.peg.1281"/>
<sequence length="336" mass="38759">MVLSLNEFEQQVNKTILKRGRDYFEHDHVVRVKRLSEGEFELAVLGTERYTVYLRFWGDAITDHDCSCPYVWGPVCKHVVASLFYLRENGLYTAPPLSKEMERDRSVPRQVATMLEEMNYDDLRLFVHTLCRDDSLFQQIFLVRNLQFLPTVSPDLYKLHLRSLINMCNHPTTTPFSYDDIDRLIDAVDDISFSVDGEISLGDPMKALYISTAIIEEMSTFSCQIEHSGIDDSIEYAFNTLERLTHAELTDEQHSKLLDALLSLSYRLALRDEWGCLQAIKLSIDIIRNEQEKARVVFALDKSQQAKFPLCKGQALRVQQLKQTLITKLSRTAGHL</sequence>
<accession>W2CJZ5</accession>
<keyword evidence="1" id="KW-0862">Zinc</keyword>